<dbReference type="CDD" id="cd06779">
    <property type="entry name" value="cpPDZ_Deg_HtrA-like"/>
    <property type="match status" value="1"/>
</dbReference>
<dbReference type="EMBL" id="FOQD01000012">
    <property type="protein sequence ID" value="SFI81896.1"/>
    <property type="molecule type" value="Genomic_DNA"/>
</dbReference>
<dbReference type="AlphaFoldDB" id="A0A1I3LBM9"/>
<dbReference type="GO" id="GO:0008235">
    <property type="term" value="F:metalloexopeptidase activity"/>
    <property type="evidence" value="ECO:0007669"/>
    <property type="project" value="InterPro"/>
</dbReference>
<dbReference type="Pfam" id="PF04389">
    <property type="entry name" value="Peptidase_M28"/>
    <property type="match status" value="1"/>
</dbReference>
<dbReference type="InterPro" id="IPR036034">
    <property type="entry name" value="PDZ_sf"/>
</dbReference>
<feature type="chain" id="PRO_5011744756" evidence="1">
    <location>
        <begin position="27"/>
        <end position="665"/>
    </location>
</feature>
<name>A0A1I3LBM9_9PLAN</name>
<dbReference type="InterPro" id="IPR007484">
    <property type="entry name" value="Peptidase_M28"/>
</dbReference>
<dbReference type="STRING" id="1576369.SAMN05421753_112201"/>
<dbReference type="PANTHER" id="PTHR12147:SF26">
    <property type="entry name" value="PEPTIDASE M28 DOMAIN-CONTAINING PROTEIN"/>
    <property type="match status" value="1"/>
</dbReference>
<gene>
    <name evidence="3" type="ORF">SAMN05421753_112201</name>
</gene>
<dbReference type="InterPro" id="IPR003137">
    <property type="entry name" value="PA_domain"/>
</dbReference>
<dbReference type="Pfam" id="PF02225">
    <property type="entry name" value="PA"/>
    <property type="match status" value="1"/>
</dbReference>
<evidence type="ECO:0000313" key="3">
    <source>
        <dbReference type="EMBL" id="SFI81896.1"/>
    </source>
</evidence>
<dbReference type="PANTHER" id="PTHR12147">
    <property type="entry name" value="METALLOPEPTIDASE M28 FAMILY MEMBER"/>
    <property type="match status" value="1"/>
</dbReference>
<organism evidence="3 4">
    <name type="scientific">Planctomicrobium piriforme</name>
    <dbReference type="NCBI Taxonomy" id="1576369"/>
    <lineage>
        <taxon>Bacteria</taxon>
        <taxon>Pseudomonadati</taxon>
        <taxon>Planctomycetota</taxon>
        <taxon>Planctomycetia</taxon>
        <taxon>Planctomycetales</taxon>
        <taxon>Planctomycetaceae</taxon>
        <taxon>Planctomicrobium</taxon>
    </lineage>
</organism>
<proteinExistence type="predicted"/>
<dbReference type="Proteomes" id="UP000199518">
    <property type="component" value="Unassembled WGS sequence"/>
</dbReference>
<keyword evidence="4" id="KW-1185">Reference proteome</keyword>
<dbReference type="InterPro" id="IPR046450">
    <property type="entry name" value="PA_dom_sf"/>
</dbReference>
<feature type="domain" description="PDZ" evidence="2">
    <location>
        <begin position="569"/>
        <end position="627"/>
    </location>
</feature>
<evidence type="ECO:0000259" key="2">
    <source>
        <dbReference type="PROSITE" id="PS50106"/>
    </source>
</evidence>
<dbReference type="PROSITE" id="PS50106">
    <property type="entry name" value="PDZ"/>
    <property type="match status" value="1"/>
</dbReference>
<dbReference type="SMART" id="SM00228">
    <property type="entry name" value="PDZ"/>
    <property type="match status" value="1"/>
</dbReference>
<dbReference type="Gene3D" id="3.50.30.30">
    <property type="match status" value="1"/>
</dbReference>
<dbReference type="InterPro" id="IPR045175">
    <property type="entry name" value="M28_fam"/>
</dbReference>
<accession>A0A1I3LBM9</accession>
<dbReference type="Gene3D" id="3.40.630.10">
    <property type="entry name" value="Zn peptidases"/>
    <property type="match status" value="2"/>
</dbReference>
<sequence>MAVKMHRTLPLGLAAIVLLSAAVLQAEELSPAAARMLQDVKLLASDEYEGRGIGTQGLTKAAEYISEQFKLAGLNVTAENGDAFQEFDVNDGSRLGEVNTLVLNGPDGKVLNLKMDQDFRTCAFGNSGVFNAPVVFLGYGIEADDIGYNDFKDMDVQGKVVIIMRRTPLQSDPHGPFAVGHGISRHAALTTKLSQAFSHGAAAVLFVNDPANGRNEKQELSEQVTKAEQQLEDVASKLVAPGADSQKLLNELSHALEHLKQVRGIHGEHNADPLMPFGYGGTRTGQSIPCFQITQKVADEILLSATGNDLAELETQIDQSRKPLSKLLNGWTATGETSVNIVKVPVKNVIGVLEGSGPLKEETIVIGAHFDHLGYGGEGSLLPGAKEIHNGADDNASGTAGLLELARRLGQRKEPLPRRLVFIAFTGEERGLLGSEWYTDAPLFSLANTVAMFNMDMIGRMEDDKLVVFGTGTSERWNGVVDEFAAKSNLKISKKPEGFGPSDQSSFYAQKIPVLHLFTGTHSDYHRPSDDWDKINAPGMARIVDMLEGIVRATADANARPDYINIPGTASLERTGNRPYFGSIPDFGKEAAGYAIQGVAPDSPADKGGLKGGDVIVRIGDRKVGGLDDFDLALRKFLPGQQIDVTVLRDGQEQTFKVTLSTPRG</sequence>
<dbReference type="SUPFAM" id="SSF53187">
    <property type="entry name" value="Zn-dependent exopeptidases"/>
    <property type="match status" value="1"/>
</dbReference>
<feature type="signal peptide" evidence="1">
    <location>
        <begin position="1"/>
        <end position="26"/>
    </location>
</feature>
<dbReference type="SUPFAM" id="SSF52025">
    <property type="entry name" value="PA domain"/>
    <property type="match status" value="1"/>
</dbReference>
<protein>
    <submittedName>
        <fullName evidence="3">PA domain-containing protein</fullName>
    </submittedName>
</protein>
<dbReference type="Gene3D" id="2.30.42.10">
    <property type="match status" value="1"/>
</dbReference>
<keyword evidence="1" id="KW-0732">Signal</keyword>
<evidence type="ECO:0000256" key="1">
    <source>
        <dbReference type="SAM" id="SignalP"/>
    </source>
</evidence>
<dbReference type="Pfam" id="PF13180">
    <property type="entry name" value="PDZ_2"/>
    <property type="match status" value="1"/>
</dbReference>
<reference evidence="4" key="1">
    <citation type="submission" date="2016-10" db="EMBL/GenBank/DDBJ databases">
        <authorList>
            <person name="Varghese N."/>
            <person name="Submissions S."/>
        </authorList>
    </citation>
    <scope>NUCLEOTIDE SEQUENCE [LARGE SCALE GENOMIC DNA]</scope>
    <source>
        <strain evidence="4">DSM 26348</strain>
    </source>
</reference>
<dbReference type="RefSeq" id="WP_175517585.1">
    <property type="nucleotide sequence ID" value="NZ_FOQD01000012.1"/>
</dbReference>
<dbReference type="GO" id="GO:0006508">
    <property type="term" value="P:proteolysis"/>
    <property type="evidence" value="ECO:0007669"/>
    <property type="project" value="InterPro"/>
</dbReference>
<dbReference type="InterPro" id="IPR001478">
    <property type="entry name" value="PDZ"/>
</dbReference>
<evidence type="ECO:0000313" key="4">
    <source>
        <dbReference type="Proteomes" id="UP000199518"/>
    </source>
</evidence>
<dbReference type="SUPFAM" id="SSF50156">
    <property type="entry name" value="PDZ domain-like"/>
    <property type="match status" value="1"/>
</dbReference>